<reference evidence="1 2" key="1">
    <citation type="submission" date="2017-06" db="EMBL/GenBank/DDBJ databases">
        <title>Genome sequencing of cyanobaciteial culture collection at National Institute for Environmental Studies (NIES).</title>
        <authorList>
            <person name="Hirose Y."/>
            <person name="Shimura Y."/>
            <person name="Fujisawa T."/>
            <person name="Nakamura Y."/>
            <person name="Kawachi M."/>
        </authorList>
    </citation>
    <scope>NUCLEOTIDE SEQUENCE [LARGE SCALE GENOMIC DNA]</scope>
    <source>
        <strain evidence="1 2">NIES-2135</strain>
    </source>
</reference>
<dbReference type="Proteomes" id="UP000217895">
    <property type="component" value="Chromosome"/>
</dbReference>
<organism evidence="1 2">
    <name type="scientific">Leptolyngbya boryana NIES-2135</name>
    <dbReference type="NCBI Taxonomy" id="1973484"/>
    <lineage>
        <taxon>Bacteria</taxon>
        <taxon>Bacillati</taxon>
        <taxon>Cyanobacteriota</taxon>
        <taxon>Cyanophyceae</taxon>
        <taxon>Leptolyngbyales</taxon>
        <taxon>Leptolyngbyaceae</taxon>
        <taxon>Leptolyngbya group</taxon>
        <taxon>Leptolyngbya</taxon>
    </lineage>
</organism>
<name>A0A1Z4JC15_LEPBY</name>
<keyword evidence="2" id="KW-1185">Reference proteome</keyword>
<evidence type="ECO:0000313" key="1">
    <source>
        <dbReference type="EMBL" id="BAY54218.1"/>
    </source>
</evidence>
<dbReference type="EMBL" id="AP018203">
    <property type="protein sequence ID" value="BAY54218.1"/>
    <property type="molecule type" value="Genomic_DNA"/>
</dbReference>
<evidence type="ECO:0000313" key="2">
    <source>
        <dbReference type="Proteomes" id="UP000217895"/>
    </source>
</evidence>
<sequence length="72" mass="8012">MKAYEFPAHITADGKLELPEAVLPSELNNQAVRIIVLTNDTDSTSEQPQWQNLTATQFLAGYDSVDAIYDEI</sequence>
<gene>
    <name evidence="1" type="ORF">NIES2135_10340</name>
</gene>
<proteinExistence type="predicted"/>
<protein>
    <submittedName>
        <fullName evidence="1">Uncharacterized protein</fullName>
    </submittedName>
</protein>
<dbReference type="AlphaFoldDB" id="A0A1Z4JC15"/>
<accession>A0A1Z4JC15</accession>